<feature type="region of interest" description="Disordered" evidence="1">
    <location>
        <begin position="128"/>
        <end position="164"/>
    </location>
</feature>
<feature type="transmembrane region" description="Helical" evidence="2">
    <location>
        <begin position="12"/>
        <end position="32"/>
    </location>
</feature>
<proteinExistence type="predicted"/>
<reference evidence="3 4" key="1">
    <citation type="submission" date="2020-10" db="EMBL/GenBank/DDBJ databases">
        <title>Sequencing the genomes of 1000 actinobacteria strains.</title>
        <authorList>
            <person name="Klenk H.-P."/>
        </authorList>
    </citation>
    <scope>NUCLEOTIDE SEQUENCE [LARGE SCALE GENOMIC DNA]</scope>
    <source>
        <strain evidence="3 4">DSM 43173</strain>
    </source>
</reference>
<feature type="transmembrane region" description="Helical" evidence="2">
    <location>
        <begin position="73"/>
        <end position="94"/>
    </location>
</feature>
<feature type="transmembrane region" description="Helical" evidence="2">
    <location>
        <begin position="38"/>
        <end position="61"/>
    </location>
</feature>
<keyword evidence="2" id="KW-0472">Membrane</keyword>
<evidence type="ECO:0000313" key="4">
    <source>
        <dbReference type="Proteomes" id="UP000633509"/>
    </source>
</evidence>
<comment type="caution">
    <text evidence="3">The sequence shown here is derived from an EMBL/GenBank/DDBJ whole genome shotgun (WGS) entry which is preliminary data.</text>
</comment>
<dbReference type="RefSeq" id="WP_192786855.1">
    <property type="nucleotide sequence ID" value="NZ_JADBEK010000001.1"/>
</dbReference>
<organism evidence="3 4">
    <name type="scientific">Nonomuraea angiospora</name>
    <dbReference type="NCBI Taxonomy" id="46172"/>
    <lineage>
        <taxon>Bacteria</taxon>
        <taxon>Bacillati</taxon>
        <taxon>Actinomycetota</taxon>
        <taxon>Actinomycetes</taxon>
        <taxon>Streptosporangiales</taxon>
        <taxon>Streptosporangiaceae</taxon>
        <taxon>Nonomuraea</taxon>
    </lineage>
</organism>
<protein>
    <recommendedName>
        <fullName evidence="5">Integral membrane protein</fullName>
    </recommendedName>
</protein>
<feature type="compositionally biased region" description="Gly residues" evidence="1">
    <location>
        <begin position="131"/>
        <end position="148"/>
    </location>
</feature>
<evidence type="ECO:0000256" key="1">
    <source>
        <dbReference type="SAM" id="MobiDB-lite"/>
    </source>
</evidence>
<gene>
    <name evidence="3" type="ORF">H4W80_004516</name>
</gene>
<keyword evidence="2" id="KW-1133">Transmembrane helix</keyword>
<feature type="transmembrane region" description="Helical" evidence="2">
    <location>
        <begin position="100"/>
        <end position="121"/>
    </location>
</feature>
<evidence type="ECO:0008006" key="5">
    <source>
        <dbReference type="Google" id="ProtNLM"/>
    </source>
</evidence>
<evidence type="ECO:0000256" key="2">
    <source>
        <dbReference type="SAM" id="Phobius"/>
    </source>
</evidence>
<name>A0ABR9M171_9ACTN</name>
<evidence type="ECO:0000313" key="3">
    <source>
        <dbReference type="EMBL" id="MBE1586258.1"/>
    </source>
</evidence>
<sequence>MDALRRALGGLSLLYALIFLSFGLLHAGISFGPVREPVIVPAAIVETLCAAAMFAGAYGVLAGRGWAWDGLIYSHSAALGGVLMGILSLALGAGPSSALLSWYHSVTAVLLAAGLAGSFYASRVRGATAPGSGGSGATAPGSGEGGATAPGSADSRRPRRRGPR</sequence>
<accession>A0ABR9M171</accession>
<dbReference type="EMBL" id="JADBEK010000001">
    <property type="protein sequence ID" value="MBE1586258.1"/>
    <property type="molecule type" value="Genomic_DNA"/>
</dbReference>
<keyword evidence="4" id="KW-1185">Reference proteome</keyword>
<keyword evidence="2" id="KW-0812">Transmembrane</keyword>
<dbReference type="Proteomes" id="UP000633509">
    <property type="component" value="Unassembled WGS sequence"/>
</dbReference>